<proteinExistence type="predicted"/>
<dbReference type="InterPro" id="IPR029044">
    <property type="entry name" value="Nucleotide-diphossugar_trans"/>
</dbReference>
<dbReference type="EMBL" id="CP003772">
    <property type="protein sequence ID" value="AFQ03923.1"/>
    <property type="molecule type" value="Genomic_DNA"/>
</dbReference>
<protein>
    <recommendedName>
        <fullName evidence="3">DUF1638 domain-containing protein</fullName>
    </recommendedName>
</protein>
<dbReference type="RefSeq" id="WP_010869338.1">
    <property type="nucleotide sequence ID" value="NC_018497.1"/>
</dbReference>
<dbReference type="KEGG" id="mgx:CM1_00665"/>
<organism evidence="1 2">
    <name type="scientific">Mycoplasmoides genitalium M6320</name>
    <dbReference type="NCBI Taxonomy" id="662945"/>
    <lineage>
        <taxon>Bacteria</taxon>
        <taxon>Bacillati</taxon>
        <taxon>Mycoplasmatota</taxon>
        <taxon>Mycoplasmoidales</taxon>
        <taxon>Mycoplasmoidaceae</taxon>
        <taxon>Mycoplasmoides</taxon>
    </lineage>
</organism>
<gene>
    <name evidence="1" type="ORF">CM1_00665</name>
</gene>
<dbReference type="GeneID" id="99646936"/>
<evidence type="ECO:0008006" key="3">
    <source>
        <dbReference type="Google" id="ProtNLM"/>
    </source>
</evidence>
<sequence>MKRTLNIGIVLCENFLSDQQNAVDSYTQVYEDVRMFEFGLKLFQSLPFNIQETLIFCNAEQHKIVDKAAKKYKNTTVFFSRDTDVANVYEAKVFIQEKYKLTQDYKKRGVSSYYDSCCFILIEANRPLTAIKTVKSVYEKALIEKAAIAVLPYNGTLMNGNNDVVFSHLQDKNRFNYWKQSKAYEVQYPQAYTLNKLNQFSKQQFLRARSMLDLMKISNKSPLSIVDGSAYAFRVVTNLDFEILLGILKNG</sequence>
<dbReference type="Gene3D" id="3.90.550.10">
    <property type="entry name" value="Spore Coat Polysaccharide Biosynthesis Protein SpsA, Chain A"/>
    <property type="match status" value="1"/>
</dbReference>
<evidence type="ECO:0000313" key="1">
    <source>
        <dbReference type="EMBL" id="AFQ03923.1"/>
    </source>
</evidence>
<name>A0ABC7ZIK8_MYCGT</name>
<dbReference type="SMR" id="A0ABC7ZIK8"/>
<accession>A0ABC7ZIK8</accession>
<dbReference type="Proteomes" id="UP000005254">
    <property type="component" value="Chromosome"/>
</dbReference>
<evidence type="ECO:0000313" key="2">
    <source>
        <dbReference type="Proteomes" id="UP000005254"/>
    </source>
</evidence>
<reference evidence="1 2" key="1">
    <citation type="journal article" date="2012" name="J. Bacteriol.">
        <title>Draft Genome Sequences of Four Axenic Mycoplasma genitalium Strains Isolated from Denmark, Japan, and Australia.</title>
        <authorList>
            <person name="McGowin C.L."/>
            <person name="Ma L."/>
            <person name="Jensen J.S."/>
            <person name="Mancuso M.M."/>
            <person name="Hamasuna R."/>
            <person name="Adegboye D."/>
            <person name="Martin D.H."/>
        </authorList>
    </citation>
    <scope>NUCLEOTIDE SEQUENCE [LARGE SCALE GENOMIC DNA]</scope>
    <source>
        <strain evidence="1 2">M6320</strain>
    </source>
</reference>
<dbReference type="AlphaFoldDB" id="A0ABC7ZIK8"/>